<gene>
    <name evidence="2" type="ORF">VCO01S_13660</name>
</gene>
<dbReference type="EMBL" id="BJLH01000005">
    <property type="protein sequence ID" value="GEA60173.1"/>
    <property type="molecule type" value="Genomic_DNA"/>
</dbReference>
<feature type="transmembrane region" description="Helical" evidence="1">
    <location>
        <begin position="50"/>
        <end position="68"/>
    </location>
</feature>
<comment type="caution">
    <text evidence="2">The sequence shown here is derived from an EMBL/GenBank/DDBJ whole genome shotgun (WGS) entry which is preliminary data.</text>
</comment>
<feature type="transmembrane region" description="Helical" evidence="1">
    <location>
        <begin position="104"/>
        <end position="124"/>
    </location>
</feature>
<feature type="transmembrane region" description="Helical" evidence="1">
    <location>
        <begin position="12"/>
        <end position="30"/>
    </location>
</feature>
<reference evidence="2 3" key="1">
    <citation type="submission" date="2019-06" db="EMBL/GenBank/DDBJ databases">
        <title>Whole genome shotgun sequence of Vibrio comitans NBRC 102076.</title>
        <authorList>
            <person name="Hosoyama A."/>
            <person name="Uohara A."/>
            <person name="Ohji S."/>
            <person name="Ichikawa N."/>
        </authorList>
    </citation>
    <scope>NUCLEOTIDE SEQUENCE [LARGE SCALE GENOMIC DNA]</scope>
    <source>
        <strain evidence="2 3">NBRC 102076</strain>
    </source>
</reference>
<evidence type="ECO:0008006" key="4">
    <source>
        <dbReference type="Google" id="ProtNLM"/>
    </source>
</evidence>
<protein>
    <recommendedName>
        <fullName evidence="4">MFS transporter</fullName>
    </recommendedName>
</protein>
<dbReference type="AlphaFoldDB" id="A0A4Y3IKX7"/>
<feature type="transmembrane region" description="Helical" evidence="1">
    <location>
        <begin position="145"/>
        <end position="166"/>
    </location>
</feature>
<evidence type="ECO:0000313" key="2">
    <source>
        <dbReference type="EMBL" id="GEA60173.1"/>
    </source>
</evidence>
<feature type="transmembrane region" description="Helical" evidence="1">
    <location>
        <begin position="214"/>
        <end position="235"/>
    </location>
</feature>
<dbReference type="SUPFAM" id="SSF103473">
    <property type="entry name" value="MFS general substrate transporter"/>
    <property type="match status" value="1"/>
</dbReference>
<keyword evidence="1" id="KW-0812">Transmembrane</keyword>
<feature type="transmembrane region" description="Helical" evidence="1">
    <location>
        <begin position="290"/>
        <end position="311"/>
    </location>
</feature>
<feature type="transmembrane region" description="Helical" evidence="1">
    <location>
        <begin position="320"/>
        <end position="343"/>
    </location>
</feature>
<feature type="transmembrane region" description="Helical" evidence="1">
    <location>
        <begin position="241"/>
        <end position="260"/>
    </location>
</feature>
<name>A0A4Y3IKX7_9VIBR</name>
<dbReference type="RefSeq" id="WP_141270615.1">
    <property type="nucleotide sequence ID" value="NZ_BJLH01000005.1"/>
</dbReference>
<sequence length="373" mass="39484">MNTVSTLQRFGIGISLFFGYALFAVAWKVGDFYVLSVHTFDNAQLADSTAWLNVAKLVTNFLLGIAVARVAAKYYFATVGNGFAIGLLFSAVGLAVMVNASSDLMIMAGRAIVGLGGGLVLFCQSPLTASIFSGKELNLMNGFNASAYNIGITAAITLSATILALPAESMELVTYVLIGLSLFLAALVFLSLNKVTASESGEVASFSSGLVEKFNWVFCLVFSGAIVFYTLSFTFIEPANIMNLLYAGVVGNFAGIVLLNKFEIRKLAMTTTVLASLSAIPFVLAGSQVAAMALGFFLFASLPAFISLAYIRENVNPSSLALTFMLLWVGSDLLVTVMVKVFAAVPTSVGNMILLSLVAIYGAGTVFIARKYK</sequence>
<dbReference type="Proteomes" id="UP000318242">
    <property type="component" value="Unassembled WGS sequence"/>
</dbReference>
<proteinExistence type="predicted"/>
<feature type="transmembrane region" description="Helical" evidence="1">
    <location>
        <begin position="349"/>
        <end position="369"/>
    </location>
</feature>
<feature type="transmembrane region" description="Helical" evidence="1">
    <location>
        <begin position="172"/>
        <end position="193"/>
    </location>
</feature>
<feature type="transmembrane region" description="Helical" evidence="1">
    <location>
        <begin position="267"/>
        <end position="284"/>
    </location>
</feature>
<dbReference type="InterPro" id="IPR036259">
    <property type="entry name" value="MFS_trans_sf"/>
</dbReference>
<keyword evidence="1" id="KW-1133">Transmembrane helix</keyword>
<accession>A0A4Y3IKX7</accession>
<keyword evidence="3" id="KW-1185">Reference proteome</keyword>
<organism evidence="2 3">
    <name type="scientific">Vibrio comitans NBRC 102076</name>
    <dbReference type="NCBI Taxonomy" id="1219078"/>
    <lineage>
        <taxon>Bacteria</taxon>
        <taxon>Pseudomonadati</taxon>
        <taxon>Pseudomonadota</taxon>
        <taxon>Gammaproteobacteria</taxon>
        <taxon>Vibrionales</taxon>
        <taxon>Vibrionaceae</taxon>
        <taxon>Vibrio</taxon>
    </lineage>
</organism>
<keyword evidence="1" id="KW-0472">Membrane</keyword>
<dbReference type="OrthoDB" id="6618863at2"/>
<feature type="transmembrane region" description="Helical" evidence="1">
    <location>
        <begin position="75"/>
        <end position="98"/>
    </location>
</feature>
<dbReference type="Gene3D" id="1.20.1250.20">
    <property type="entry name" value="MFS general substrate transporter like domains"/>
    <property type="match status" value="1"/>
</dbReference>
<evidence type="ECO:0000313" key="3">
    <source>
        <dbReference type="Proteomes" id="UP000318242"/>
    </source>
</evidence>
<evidence type="ECO:0000256" key="1">
    <source>
        <dbReference type="SAM" id="Phobius"/>
    </source>
</evidence>